<sequence>MLIRFIYRYSELGSRHRQLAVDYFVHCMNRTGWRQSYCTVDSEFYKSVLDVIMRNLAEGMPRKAPVDVLVVPGEPCHFHDHGGVDGQCYKIRHPIQENHAEDC</sequence>
<accession>A0A6A6V2M1</accession>
<protein>
    <submittedName>
        <fullName evidence="1">Uncharacterized protein</fullName>
    </submittedName>
</protein>
<dbReference type="EMBL" id="MU006592">
    <property type="protein sequence ID" value="KAF2743984.1"/>
    <property type="molecule type" value="Genomic_DNA"/>
</dbReference>
<proteinExistence type="predicted"/>
<dbReference type="Proteomes" id="UP000799440">
    <property type="component" value="Unassembled WGS sequence"/>
</dbReference>
<dbReference type="AlphaFoldDB" id="A0A6A6V2M1"/>
<evidence type="ECO:0000313" key="1">
    <source>
        <dbReference type="EMBL" id="KAF2743984.1"/>
    </source>
</evidence>
<gene>
    <name evidence="1" type="ORF">M011DRAFT_470890</name>
</gene>
<evidence type="ECO:0000313" key="2">
    <source>
        <dbReference type="Proteomes" id="UP000799440"/>
    </source>
</evidence>
<reference evidence="1" key="1">
    <citation type="journal article" date="2020" name="Stud. Mycol.">
        <title>101 Dothideomycetes genomes: a test case for predicting lifestyles and emergence of pathogens.</title>
        <authorList>
            <person name="Haridas S."/>
            <person name="Albert R."/>
            <person name="Binder M."/>
            <person name="Bloem J."/>
            <person name="Labutti K."/>
            <person name="Salamov A."/>
            <person name="Andreopoulos B."/>
            <person name="Baker S."/>
            <person name="Barry K."/>
            <person name="Bills G."/>
            <person name="Bluhm B."/>
            <person name="Cannon C."/>
            <person name="Castanera R."/>
            <person name="Culley D."/>
            <person name="Daum C."/>
            <person name="Ezra D."/>
            <person name="Gonzalez J."/>
            <person name="Henrissat B."/>
            <person name="Kuo A."/>
            <person name="Liang C."/>
            <person name="Lipzen A."/>
            <person name="Lutzoni F."/>
            <person name="Magnuson J."/>
            <person name="Mondo S."/>
            <person name="Nolan M."/>
            <person name="Ohm R."/>
            <person name="Pangilinan J."/>
            <person name="Park H.-J."/>
            <person name="Ramirez L."/>
            <person name="Alfaro M."/>
            <person name="Sun H."/>
            <person name="Tritt A."/>
            <person name="Yoshinaga Y."/>
            <person name="Zwiers L.-H."/>
            <person name="Turgeon B."/>
            <person name="Goodwin S."/>
            <person name="Spatafora J."/>
            <person name="Crous P."/>
            <person name="Grigoriev I."/>
        </authorList>
    </citation>
    <scope>NUCLEOTIDE SEQUENCE</scope>
    <source>
        <strain evidence="1">CBS 119925</strain>
    </source>
</reference>
<keyword evidence="2" id="KW-1185">Reference proteome</keyword>
<organism evidence="1 2">
    <name type="scientific">Sporormia fimetaria CBS 119925</name>
    <dbReference type="NCBI Taxonomy" id="1340428"/>
    <lineage>
        <taxon>Eukaryota</taxon>
        <taxon>Fungi</taxon>
        <taxon>Dikarya</taxon>
        <taxon>Ascomycota</taxon>
        <taxon>Pezizomycotina</taxon>
        <taxon>Dothideomycetes</taxon>
        <taxon>Pleosporomycetidae</taxon>
        <taxon>Pleosporales</taxon>
        <taxon>Sporormiaceae</taxon>
        <taxon>Sporormia</taxon>
    </lineage>
</organism>
<feature type="non-terminal residue" evidence="1">
    <location>
        <position position="103"/>
    </location>
</feature>
<name>A0A6A6V2M1_9PLEO</name>